<proteinExistence type="predicted"/>
<name>A0A225VHS8_9STRA</name>
<evidence type="ECO:0000256" key="1">
    <source>
        <dbReference type="SAM" id="MobiDB-lite"/>
    </source>
</evidence>
<feature type="compositionally biased region" description="Acidic residues" evidence="1">
    <location>
        <begin position="59"/>
        <end position="79"/>
    </location>
</feature>
<evidence type="ECO:0000313" key="3">
    <source>
        <dbReference type="Proteomes" id="UP000198211"/>
    </source>
</evidence>
<evidence type="ECO:0000313" key="2">
    <source>
        <dbReference type="EMBL" id="OWZ04885.1"/>
    </source>
</evidence>
<gene>
    <name evidence="2" type="ORF">PHMEG_00023136</name>
</gene>
<protein>
    <submittedName>
        <fullName evidence="2">Uncharacterized protein</fullName>
    </submittedName>
</protein>
<sequence length="127" mass="13499">MNGNPSSCLDPMPKMILQNLPTITLPLSNRLNVDADGGRGAHYDALDSGDEAVKDDVVTDAESEVDDWPSDASAVDESDSDPKQDAMDIALVKEFLDEIGGSDAILVGHLKAETLKEFSYTGCGSIQ</sequence>
<organism evidence="2 3">
    <name type="scientific">Phytophthora megakarya</name>
    <dbReference type="NCBI Taxonomy" id="4795"/>
    <lineage>
        <taxon>Eukaryota</taxon>
        <taxon>Sar</taxon>
        <taxon>Stramenopiles</taxon>
        <taxon>Oomycota</taxon>
        <taxon>Peronosporomycetes</taxon>
        <taxon>Peronosporales</taxon>
        <taxon>Peronosporaceae</taxon>
        <taxon>Phytophthora</taxon>
    </lineage>
</organism>
<dbReference type="AlphaFoldDB" id="A0A225VHS8"/>
<dbReference type="Proteomes" id="UP000198211">
    <property type="component" value="Unassembled WGS sequence"/>
</dbReference>
<comment type="caution">
    <text evidence="2">The sequence shown here is derived from an EMBL/GenBank/DDBJ whole genome shotgun (WGS) entry which is preliminary data.</text>
</comment>
<accession>A0A225VHS8</accession>
<dbReference type="EMBL" id="NBNE01004725">
    <property type="protein sequence ID" value="OWZ04885.1"/>
    <property type="molecule type" value="Genomic_DNA"/>
</dbReference>
<keyword evidence="3" id="KW-1185">Reference proteome</keyword>
<reference evidence="3" key="1">
    <citation type="submission" date="2017-03" db="EMBL/GenBank/DDBJ databases">
        <title>Phytopthora megakarya and P. palmivora, two closely related causual agents of cacao black pod achieved similar genome size and gene model numbers by different mechanisms.</title>
        <authorList>
            <person name="Ali S."/>
            <person name="Shao J."/>
            <person name="Larry D.J."/>
            <person name="Kronmiller B."/>
            <person name="Shen D."/>
            <person name="Strem M.D."/>
            <person name="Melnick R.L."/>
            <person name="Guiltinan M.J."/>
            <person name="Tyler B.M."/>
            <person name="Meinhardt L.W."/>
            <person name="Bailey B.A."/>
        </authorList>
    </citation>
    <scope>NUCLEOTIDE SEQUENCE [LARGE SCALE GENOMIC DNA]</scope>
    <source>
        <strain evidence="3">zdho120</strain>
    </source>
</reference>
<feature type="region of interest" description="Disordered" evidence="1">
    <location>
        <begin position="59"/>
        <end position="84"/>
    </location>
</feature>